<comment type="caution">
    <text evidence="1">The sequence shown here is derived from an EMBL/GenBank/DDBJ whole genome shotgun (WGS) entry which is preliminary data.</text>
</comment>
<keyword evidence="2" id="KW-1185">Reference proteome</keyword>
<evidence type="ECO:0008006" key="3">
    <source>
        <dbReference type="Google" id="ProtNLM"/>
    </source>
</evidence>
<dbReference type="RefSeq" id="WP_379853143.1">
    <property type="nucleotide sequence ID" value="NZ_JBHZPZ010000001.1"/>
</dbReference>
<sequence>MNDKKIPHTESELIVIFKQDNIHEKFYPKFLGYYKVCFDELYNDMKNYEDDDFEEGDSIKKSALWCTNHFIKPYLELIEKGHGEEWAHELARSTEDGERAIYFTHSELESINPDLAKKELQILCKSLGGDEYFEKHYLYLFEVLDDVEGRIEKARFYSNSYKEQIALGKSEVYADKFADYKADGGFHEIYCEEYAFAYDKAITENKNIEYAREYAEKYGSALVDIKRRFGISDDEESIDFAIEKVNAYMNAWEYDEEHQLKDFKRFAEIYENIHLNTYYADGGMPDGSTEEIDNRILIKTLELFNK</sequence>
<reference evidence="1 2" key="1">
    <citation type="submission" date="2024-06" db="EMBL/GenBank/DDBJ databases">
        <title>Flavobacterium spp. isolated from glacier.</title>
        <authorList>
            <person name="Han D."/>
        </authorList>
    </citation>
    <scope>NUCLEOTIDE SEQUENCE [LARGE SCALE GENOMIC DNA]</scope>
    <source>
        <strain evidence="1 2">LS2P90</strain>
    </source>
</reference>
<protein>
    <recommendedName>
        <fullName evidence="3">DUF4375 domain-containing protein</fullName>
    </recommendedName>
</protein>
<dbReference type="Proteomes" id="UP001600109">
    <property type="component" value="Unassembled WGS sequence"/>
</dbReference>
<evidence type="ECO:0000313" key="2">
    <source>
        <dbReference type="Proteomes" id="UP001600109"/>
    </source>
</evidence>
<gene>
    <name evidence="1" type="ORF">ACFX5E_00190</name>
</gene>
<evidence type="ECO:0000313" key="1">
    <source>
        <dbReference type="EMBL" id="MFE3866487.1"/>
    </source>
</evidence>
<proteinExistence type="predicted"/>
<dbReference type="EMBL" id="JBHZPZ010000001">
    <property type="protein sequence ID" value="MFE3866487.1"/>
    <property type="molecule type" value="Genomic_DNA"/>
</dbReference>
<name>A0ABW6HRX9_9FLAO</name>
<accession>A0ABW6HRX9</accession>
<organism evidence="1 2">
    <name type="scientific">Flavobacterium xylosi</name>
    <dbReference type="NCBI Taxonomy" id="3230415"/>
    <lineage>
        <taxon>Bacteria</taxon>
        <taxon>Pseudomonadati</taxon>
        <taxon>Bacteroidota</taxon>
        <taxon>Flavobacteriia</taxon>
        <taxon>Flavobacteriales</taxon>
        <taxon>Flavobacteriaceae</taxon>
        <taxon>Flavobacterium</taxon>
    </lineage>
</organism>